<dbReference type="Pfam" id="PF17657">
    <property type="entry name" value="DNA_pol3_finger"/>
    <property type="match status" value="1"/>
</dbReference>
<dbReference type="Gene3D" id="1.10.10.1600">
    <property type="entry name" value="Bacterial DNA polymerase III alpha subunit, thumb domain"/>
    <property type="match status" value="1"/>
</dbReference>
<dbReference type="SMART" id="SM00481">
    <property type="entry name" value="POLIIIAc"/>
    <property type="match status" value="1"/>
</dbReference>
<keyword evidence="4" id="KW-0548">Nucleotidyltransferase</keyword>
<keyword evidence="3" id="KW-0808">Transferase</keyword>
<name>A0A1G6C9E9_9BACT</name>
<organism evidence="9 10">
    <name type="scientific">Desulfonatronum thiosulfatophilum</name>
    <dbReference type="NCBI Taxonomy" id="617002"/>
    <lineage>
        <taxon>Bacteria</taxon>
        <taxon>Pseudomonadati</taxon>
        <taxon>Thermodesulfobacteriota</taxon>
        <taxon>Desulfovibrionia</taxon>
        <taxon>Desulfovibrionales</taxon>
        <taxon>Desulfonatronaceae</taxon>
        <taxon>Desulfonatronum</taxon>
    </lineage>
</organism>
<reference evidence="9 10" key="1">
    <citation type="submission" date="2016-10" db="EMBL/GenBank/DDBJ databases">
        <authorList>
            <person name="de Groot N.N."/>
        </authorList>
    </citation>
    <scope>NUCLEOTIDE SEQUENCE [LARGE SCALE GENOMIC DNA]</scope>
    <source>
        <strain evidence="9 10">ASO4-2</strain>
    </source>
</reference>
<evidence type="ECO:0000256" key="1">
    <source>
        <dbReference type="ARBA" id="ARBA00012417"/>
    </source>
</evidence>
<dbReference type="InterPro" id="IPR040982">
    <property type="entry name" value="DNA_pol3_finger"/>
</dbReference>
<evidence type="ECO:0000256" key="5">
    <source>
        <dbReference type="ARBA" id="ARBA00022705"/>
    </source>
</evidence>
<keyword evidence="10" id="KW-1185">Reference proteome</keyword>
<dbReference type="AlphaFoldDB" id="A0A1G6C9E9"/>
<dbReference type="InterPro" id="IPR029460">
    <property type="entry name" value="DNAPol_HHH"/>
</dbReference>
<dbReference type="NCBIfam" id="NF005298">
    <property type="entry name" value="PRK06826.1"/>
    <property type="match status" value="1"/>
</dbReference>
<dbReference type="SUPFAM" id="SSF89550">
    <property type="entry name" value="PHP domain-like"/>
    <property type="match status" value="1"/>
</dbReference>
<dbReference type="GO" id="GO:0003887">
    <property type="term" value="F:DNA-directed DNA polymerase activity"/>
    <property type="evidence" value="ECO:0007669"/>
    <property type="project" value="UniProtKB-KW"/>
</dbReference>
<dbReference type="NCBIfam" id="TIGR00594">
    <property type="entry name" value="polc"/>
    <property type="match status" value="1"/>
</dbReference>
<proteinExistence type="predicted"/>
<accession>A0A1G6C9E9</accession>
<comment type="catalytic activity">
    <reaction evidence="7">
        <text>DNA(n) + a 2'-deoxyribonucleoside 5'-triphosphate = DNA(n+1) + diphosphate</text>
        <dbReference type="Rhea" id="RHEA:22508"/>
        <dbReference type="Rhea" id="RHEA-COMP:17339"/>
        <dbReference type="Rhea" id="RHEA-COMP:17340"/>
        <dbReference type="ChEBI" id="CHEBI:33019"/>
        <dbReference type="ChEBI" id="CHEBI:61560"/>
        <dbReference type="ChEBI" id="CHEBI:173112"/>
        <dbReference type="EC" id="2.7.7.7"/>
    </reaction>
</comment>
<dbReference type="InterPro" id="IPR011708">
    <property type="entry name" value="DNA_pol3_alpha_NTPase_dom"/>
</dbReference>
<dbReference type="NCBIfam" id="NF004226">
    <property type="entry name" value="PRK05673.1"/>
    <property type="match status" value="1"/>
</dbReference>
<dbReference type="Pfam" id="PF02811">
    <property type="entry name" value="PHP"/>
    <property type="match status" value="1"/>
</dbReference>
<dbReference type="InterPro" id="IPR016195">
    <property type="entry name" value="Pol/histidinol_Pase-like"/>
</dbReference>
<evidence type="ECO:0000313" key="10">
    <source>
        <dbReference type="Proteomes" id="UP000198771"/>
    </source>
</evidence>
<dbReference type="InterPro" id="IPR004013">
    <property type="entry name" value="PHP_dom"/>
</dbReference>
<dbReference type="EC" id="2.7.7.7" evidence="1"/>
<dbReference type="Pfam" id="PF07733">
    <property type="entry name" value="DNA_pol3_alpha"/>
    <property type="match status" value="1"/>
</dbReference>
<evidence type="ECO:0000256" key="4">
    <source>
        <dbReference type="ARBA" id="ARBA00022695"/>
    </source>
</evidence>
<dbReference type="InterPro" id="IPR003141">
    <property type="entry name" value="Pol/His_phosphatase_N"/>
</dbReference>
<evidence type="ECO:0000256" key="2">
    <source>
        <dbReference type="ARBA" id="ARBA00019114"/>
    </source>
</evidence>
<dbReference type="Proteomes" id="UP000198771">
    <property type="component" value="Unassembled WGS sequence"/>
</dbReference>
<sequence length="1166" mass="129635">MSDFVHLHCHTEYSLLDGAIRIKELCARAKDFGLGAAAITDHGNLYGAIHFYKTAKSFGLKPIIGCEVYVARASRLDRDARSASQAGYHLVLLAQNETGYRNLIRLVSQGHLEGFHYKPRVDRELLAECSEGLIALSACLKGEVPYRLMREGFDVGLETARFYADLFPGRFYLEMQANGLADQLALNERLRELAEATRLPLVATNDCHYLSADDVNAHDILLCIQTNACETDEKRMRFDTRELYYRSPEEMEAAFADCPQALAATAEIAAACNLELTFNKPHFPAYSLPPGMTLEEELRRAAHTGLEERLAKIKPGASRQVYDERLALELDVICSKGFAGYFLIVQDFINWAKSRNIPVGPGRGSAAGSLVAYALRITDLDPIPYNLLFERFLNAERVSLPDIDVDFCFTRREEVLRYVSEKYGQSNVAQIITFGRMKARAAVRDVGRALGLKPSETDKIAKMVPGALGMTIAKALEQEPDLRKLAEEDPTVGRLIDTSLRLEGLARHASTHAAGVVLSDRPMVEHVPLCLGKKKETVTQWDMKCVESVGLIKFDFLGLKTLTVIQDAVDLVREGGKPAPDMAHLPLDDQQTFDLLCEGRTEGVFQLESSGMRRVLTDLKPSCFEDVIALLALYRPGPLESGMVATFIRCKHGQTPVEYLLPELETILKETYGVILYQEQVMKIASDLAAYSLGEADILRRAMGKKDPQVMAQQRSRFMQGVKTNKLPEAKAAQIFDLMEKFAGYGFNKSHSAAYALISYQTAYLKAHFPVEFMAALISSEVDNADKILRYLNDCGDMDISILPPDVNHSQARFSVQEDKIRFGLSGVKNVGEEAIREVIQGRIQGPYRSVSDLCQRVNTRKVTKRVLEYLIKSGAFDSIHPSRGRLLAGLDTAMAAAQKKAKEKKRSQMSLFACMSGGENGSGMVPDCGLDLGPDDPGLEWTDEEKSRYEKEALGFFLTSNPLRPFREEAVRLGLRTIVDCQDLPKKSEIRLAVLVTGVKEFMTRRGDKMAFCQIEDLTGMAEATAFGDVYAPAKELFHGDRPLLMEARISDYEGRMDNGSENTVQQLKLEVVQVSPLSEACARSDQPVHLRIERDDLSREDVSALKSLFQKHPGQTPVRVVLDLPECRCTLQLGPQHQVLPCPQFWKDVAAWHGEGQSTAGGEA</sequence>
<evidence type="ECO:0000256" key="3">
    <source>
        <dbReference type="ARBA" id="ARBA00022679"/>
    </source>
</evidence>
<dbReference type="GO" id="GO:0006260">
    <property type="term" value="P:DNA replication"/>
    <property type="evidence" value="ECO:0007669"/>
    <property type="project" value="UniProtKB-KW"/>
</dbReference>
<dbReference type="EMBL" id="FMXO01000007">
    <property type="protein sequence ID" value="SDB29442.1"/>
    <property type="molecule type" value="Genomic_DNA"/>
</dbReference>
<dbReference type="Gene3D" id="1.10.150.870">
    <property type="match status" value="1"/>
</dbReference>
<evidence type="ECO:0000259" key="8">
    <source>
        <dbReference type="SMART" id="SM00481"/>
    </source>
</evidence>
<dbReference type="STRING" id="617002.SAMN05660653_01415"/>
<keyword evidence="5" id="KW-0235">DNA replication</keyword>
<gene>
    <name evidence="9" type="ORF">SAMN05660653_01415</name>
</gene>
<evidence type="ECO:0000256" key="7">
    <source>
        <dbReference type="ARBA" id="ARBA00049244"/>
    </source>
</evidence>
<keyword evidence="6" id="KW-0239">DNA-directed DNA polymerase</keyword>
<dbReference type="CDD" id="cd04485">
    <property type="entry name" value="DnaE_OBF"/>
    <property type="match status" value="1"/>
</dbReference>
<dbReference type="RefSeq" id="WP_092119241.1">
    <property type="nucleotide sequence ID" value="NZ_FMXO01000007.1"/>
</dbReference>
<dbReference type="PANTHER" id="PTHR32294:SF0">
    <property type="entry name" value="DNA POLYMERASE III SUBUNIT ALPHA"/>
    <property type="match status" value="1"/>
</dbReference>
<evidence type="ECO:0000313" key="9">
    <source>
        <dbReference type="EMBL" id="SDB29442.1"/>
    </source>
</evidence>
<dbReference type="Pfam" id="PF14579">
    <property type="entry name" value="HHH_6"/>
    <property type="match status" value="1"/>
</dbReference>
<evidence type="ECO:0000256" key="6">
    <source>
        <dbReference type="ARBA" id="ARBA00022932"/>
    </source>
</evidence>
<dbReference type="Gene3D" id="3.20.20.140">
    <property type="entry name" value="Metal-dependent hydrolases"/>
    <property type="match status" value="1"/>
</dbReference>
<dbReference type="GO" id="GO:0008408">
    <property type="term" value="F:3'-5' exonuclease activity"/>
    <property type="evidence" value="ECO:0007669"/>
    <property type="project" value="InterPro"/>
</dbReference>
<feature type="domain" description="Polymerase/histidinol phosphatase N-terminal" evidence="8">
    <location>
        <begin position="5"/>
        <end position="72"/>
    </location>
</feature>
<protein>
    <recommendedName>
        <fullName evidence="2">DNA polymerase III subunit alpha</fullName>
        <ecNumber evidence="1">2.7.7.7</ecNumber>
    </recommendedName>
</protein>
<dbReference type="PANTHER" id="PTHR32294">
    <property type="entry name" value="DNA POLYMERASE III SUBUNIT ALPHA"/>
    <property type="match status" value="1"/>
</dbReference>
<dbReference type="InterPro" id="IPR004805">
    <property type="entry name" value="DnaE2/DnaE/PolC"/>
</dbReference>
<dbReference type="OrthoDB" id="9803237at2"/>
<dbReference type="CDD" id="cd12113">
    <property type="entry name" value="PHP_PolIIIA_DnaE3"/>
    <property type="match status" value="1"/>
</dbReference>
<dbReference type="InterPro" id="IPR041931">
    <property type="entry name" value="DNA_pol3_alpha_thumb_dom"/>
</dbReference>